<dbReference type="InterPro" id="IPR036259">
    <property type="entry name" value="MFS_trans_sf"/>
</dbReference>
<feature type="transmembrane region" description="Helical" evidence="6">
    <location>
        <begin position="347"/>
        <end position="374"/>
    </location>
</feature>
<feature type="transmembrane region" description="Helical" evidence="6">
    <location>
        <begin position="225"/>
        <end position="244"/>
    </location>
</feature>
<feature type="transmembrane region" description="Helical" evidence="6">
    <location>
        <begin position="106"/>
        <end position="124"/>
    </location>
</feature>
<feature type="transmembrane region" description="Helical" evidence="6">
    <location>
        <begin position="525"/>
        <end position="545"/>
    </location>
</feature>
<accession>A0A8H7T5U5</accession>
<feature type="transmembrane region" description="Helical" evidence="6">
    <location>
        <begin position="165"/>
        <end position="188"/>
    </location>
</feature>
<evidence type="ECO:0000256" key="2">
    <source>
        <dbReference type="ARBA" id="ARBA00022692"/>
    </source>
</evidence>
<feature type="transmembrane region" description="Helical" evidence="6">
    <location>
        <begin position="489"/>
        <end position="513"/>
    </location>
</feature>
<evidence type="ECO:0000256" key="4">
    <source>
        <dbReference type="ARBA" id="ARBA00023136"/>
    </source>
</evidence>
<feature type="transmembrane region" description="Helical" evidence="6">
    <location>
        <begin position="455"/>
        <end position="482"/>
    </location>
</feature>
<reference evidence="8" key="1">
    <citation type="submission" date="2021-02" db="EMBL/GenBank/DDBJ databases">
        <title>Genome sequence Cadophora malorum strain M34.</title>
        <authorList>
            <person name="Stefanovic E."/>
            <person name="Vu D."/>
            <person name="Scully C."/>
            <person name="Dijksterhuis J."/>
            <person name="Roader J."/>
            <person name="Houbraken J."/>
        </authorList>
    </citation>
    <scope>NUCLEOTIDE SEQUENCE</scope>
    <source>
        <strain evidence="8">M34</strain>
    </source>
</reference>
<keyword evidence="3 6" id="KW-1133">Transmembrane helix</keyword>
<gene>
    <name evidence="8" type="ORF">IFR04_013181</name>
</gene>
<dbReference type="OrthoDB" id="2585655at2759"/>
<feature type="transmembrane region" description="Helical" evidence="6">
    <location>
        <begin position="428"/>
        <end position="449"/>
    </location>
</feature>
<evidence type="ECO:0000256" key="6">
    <source>
        <dbReference type="SAM" id="Phobius"/>
    </source>
</evidence>
<evidence type="ECO:0000256" key="3">
    <source>
        <dbReference type="ARBA" id="ARBA00022989"/>
    </source>
</evidence>
<proteinExistence type="predicted"/>
<keyword evidence="4 6" id="KW-0472">Membrane</keyword>
<keyword evidence="2 6" id="KW-0812">Transmembrane</keyword>
<feature type="transmembrane region" description="Helical" evidence="6">
    <location>
        <begin position="136"/>
        <end position="153"/>
    </location>
</feature>
<dbReference type="InterPro" id="IPR011701">
    <property type="entry name" value="MFS"/>
</dbReference>
<keyword evidence="9" id="KW-1185">Reference proteome</keyword>
<dbReference type="Proteomes" id="UP000664132">
    <property type="component" value="Unassembled WGS sequence"/>
</dbReference>
<feature type="compositionally biased region" description="Polar residues" evidence="5">
    <location>
        <begin position="300"/>
        <end position="311"/>
    </location>
</feature>
<comment type="subcellular location">
    <subcellularLocation>
        <location evidence="1">Membrane</location>
        <topology evidence="1">Multi-pass membrane protein</topology>
    </subcellularLocation>
</comment>
<name>A0A8H7T5U5_9HELO</name>
<protein>
    <recommendedName>
        <fullName evidence="7">Major facilitator superfamily (MFS) profile domain-containing protein</fullName>
    </recommendedName>
</protein>
<evidence type="ECO:0000313" key="8">
    <source>
        <dbReference type="EMBL" id="KAG4413677.1"/>
    </source>
</evidence>
<dbReference type="EMBL" id="JAFJYH010000301">
    <property type="protein sequence ID" value="KAG4413677.1"/>
    <property type="molecule type" value="Genomic_DNA"/>
</dbReference>
<dbReference type="PROSITE" id="PS50850">
    <property type="entry name" value="MFS"/>
    <property type="match status" value="1"/>
</dbReference>
<feature type="domain" description="Major facilitator superfamily (MFS) profile" evidence="7">
    <location>
        <begin position="69"/>
        <end position="547"/>
    </location>
</feature>
<dbReference type="PANTHER" id="PTHR23502:SF29">
    <property type="entry name" value="TRANSPORTER, PUTATIVE (AFU_ORTHOLOGUE AFUA_6G06680)-RELATED"/>
    <property type="match status" value="1"/>
</dbReference>
<feature type="transmembrane region" description="Helical" evidence="6">
    <location>
        <begin position="195"/>
        <end position="213"/>
    </location>
</feature>
<dbReference type="GO" id="GO:0022857">
    <property type="term" value="F:transmembrane transporter activity"/>
    <property type="evidence" value="ECO:0007669"/>
    <property type="project" value="InterPro"/>
</dbReference>
<organism evidence="8 9">
    <name type="scientific">Cadophora malorum</name>
    <dbReference type="NCBI Taxonomy" id="108018"/>
    <lineage>
        <taxon>Eukaryota</taxon>
        <taxon>Fungi</taxon>
        <taxon>Dikarya</taxon>
        <taxon>Ascomycota</taxon>
        <taxon>Pezizomycotina</taxon>
        <taxon>Leotiomycetes</taxon>
        <taxon>Helotiales</taxon>
        <taxon>Ploettnerulaceae</taxon>
        <taxon>Cadophora</taxon>
    </lineage>
</organism>
<evidence type="ECO:0000256" key="5">
    <source>
        <dbReference type="SAM" id="MobiDB-lite"/>
    </source>
</evidence>
<feature type="compositionally biased region" description="Basic and acidic residues" evidence="5">
    <location>
        <begin position="272"/>
        <end position="299"/>
    </location>
</feature>
<dbReference type="InterPro" id="IPR020846">
    <property type="entry name" value="MFS_dom"/>
</dbReference>
<comment type="caution">
    <text evidence="8">The sequence shown here is derived from an EMBL/GenBank/DDBJ whole genome shotgun (WGS) entry which is preliminary data.</text>
</comment>
<feature type="transmembrane region" description="Helical" evidence="6">
    <location>
        <begin position="69"/>
        <end position="100"/>
    </location>
</feature>
<feature type="transmembrane region" description="Helical" evidence="6">
    <location>
        <begin position="386"/>
        <end position="407"/>
    </location>
</feature>
<dbReference type="Pfam" id="PF07690">
    <property type="entry name" value="MFS_1"/>
    <property type="match status" value="1"/>
</dbReference>
<sequence length="590" mass="65188">MGMWILESSMEHVPGTTRYFDDPERPQAATPDSAGLKCDTTGSVPIILVPQPSDDPNDPLNWPLWKRDVIMLILCVVSIFATSLGPILAANTITISIIFSRRFTDVAILTGYFLLGVGIAGILCVPSARIWGKRHLFLLGTVIVIFSSAWGGASRSYTSLLWARIFQGIGTAPFEALVNAAVGDLYFVHERGKRMALTNLAVFGGAFFTPILVGKITDSIGWSWTFYLVTIFTSACLPLVIFFVPETAYRRSAHLNTDLLASDATHNNLYPKSEDPDHQMQNLDHQDPTEEQSPRDPETAHNNAMGSNSTIPKKSFAQSLLPFSGRVSDENFLELFLRPFPLFAHPAILWACLIQGSMIGWTVFIGIILAAIFIGPPLLWGEVNTGYAYTGAFLGAVIGFLIAGALADWSAKYMTRKNGGIYEPEFRIILVIPQLIFGCAGLFLFGITANRLVDYSYYLPILGFGLEVGGMVIGAVAASLYIVDAHRDIAVEAFTCILIFKNFFTAGLTWSAYDWLVKSGTLEVFMWISGIQVFICLLSIPMYVFGKRNRSFFHRHDIQKITASGLRGVWNMCKPSRWLPSKSKKVRQGN</sequence>
<evidence type="ECO:0000259" key="7">
    <source>
        <dbReference type="PROSITE" id="PS50850"/>
    </source>
</evidence>
<evidence type="ECO:0000256" key="1">
    <source>
        <dbReference type="ARBA" id="ARBA00004141"/>
    </source>
</evidence>
<dbReference type="PANTHER" id="PTHR23502">
    <property type="entry name" value="MAJOR FACILITATOR SUPERFAMILY"/>
    <property type="match status" value="1"/>
</dbReference>
<evidence type="ECO:0000313" key="9">
    <source>
        <dbReference type="Proteomes" id="UP000664132"/>
    </source>
</evidence>
<dbReference type="SUPFAM" id="SSF103473">
    <property type="entry name" value="MFS general substrate transporter"/>
    <property type="match status" value="1"/>
</dbReference>
<dbReference type="GO" id="GO:0005886">
    <property type="term" value="C:plasma membrane"/>
    <property type="evidence" value="ECO:0007669"/>
    <property type="project" value="TreeGrafter"/>
</dbReference>
<dbReference type="AlphaFoldDB" id="A0A8H7T5U5"/>
<dbReference type="Gene3D" id="1.20.1250.20">
    <property type="entry name" value="MFS general substrate transporter like domains"/>
    <property type="match status" value="1"/>
</dbReference>
<feature type="region of interest" description="Disordered" evidence="5">
    <location>
        <begin position="270"/>
        <end position="311"/>
    </location>
</feature>